<protein>
    <recommendedName>
        <fullName evidence="1">DUF6916 domain-containing protein</fullName>
    </recommendedName>
</protein>
<gene>
    <name evidence="2" type="ORF">ISP19_05315</name>
</gene>
<sequence>MLDLRFEHFADHVHKDFTAATEQGHTSFTLISAESLSEETPVNLTRPPFVLTFHNRSETLFPQNLYAMQHPELGTVDIFLVPVERGELGFVYQAVFN</sequence>
<evidence type="ECO:0000313" key="3">
    <source>
        <dbReference type="Proteomes" id="UP001430149"/>
    </source>
</evidence>
<dbReference type="Pfam" id="PF21880">
    <property type="entry name" value="DUF6916"/>
    <property type="match status" value="1"/>
</dbReference>
<keyword evidence="3" id="KW-1185">Reference proteome</keyword>
<accession>A0ABS2K0L5</accession>
<dbReference type="RefSeq" id="WP_204680323.1">
    <property type="nucleotide sequence ID" value="NZ_BSNR01000011.1"/>
</dbReference>
<organism evidence="2 3">
    <name type="scientific">Dyella flava</name>
    <dbReference type="NCBI Taxonomy" id="1920170"/>
    <lineage>
        <taxon>Bacteria</taxon>
        <taxon>Pseudomonadati</taxon>
        <taxon>Pseudomonadota</taxon>
        <taxon>Gammaproteobacteria</taxon>
        <taxon>Lysobacterales</taxon>
        <taxon>Rhodanobacteraceae</taxon>
        <taxon>Dyella</taxon>
    </lineage>
</organism>
<name>A0ABS2K0L5_9GAMM</name>
<dbReference type="InterPro" id="IPR054209">
    <property type="entry name" value="DUF6916"/>
</dbReference>
<evidence type="ECO:0000259" key="1">
    <source>
        <dbReference type="Pfam" id="PF21880"/>
    </source>
</evidence>
<evidence type="ECO:0000313" key="2">
    <source>
        <dbReference type="EMBL" id="MBM7124792.1"/>
    </source>
</evidence>
<reference evidence="2" key="1">
    <citation type="submission" date="2020-10" db="EMBL/GenBank/DDBJ databases">
        <title>Phylogeny of dyella-like bacteria.</title>
        <authorList>
            <person name="Fu J."/>
        </authorList>
    </citation>
    <scope>NUCLEOTIDE SEQUENCE</scope>
    <source>
        <strain evidence="2">DHOC52</strain>
    </source>
</reference>
<dbReference type="Proteomes" id="UP001430149">
    <property type="component" value="Unassembled WGS sequence"/>
</dbReference>
<dbReference type="EMBL" id="JADIKE010000029">
    <property type="protein sequence ID" value="MBM7124792.1"/>
    <property type="molecule type" value="Genomic_DNA"/>
</dbReference>
<comment type="caution">
    <text evidence="2">The sequence shown here is derived from an EMBL/GenBank/DDBJ whole genome shotgun (WGS) entry which is preliminary data.</text>
</comment>
<proteinExistence type="predicted"/>
<feature type="domain" description="DUF6916" evidence="1">
    <location>
        <begin position="4"/>
        <end position="96"/>
    </location>
</feature>